<name>A0A2Z5AA77_9PSED</name>
<reference evidence="1 2" key="1">
    <citation type="submission" date="2017-06" db="EMBL/GenBank/DDBJ databases">
        <title>Evolution towards high GC content and high-temperature stress adaptation in endophytic Pseudomonas oryzihabitans impacted its plant-growth promoting traits.</title>
        <authorList>
            <person name="Nascimento F.X."/>
        </authorList>
    </citation>
    <scope>NUCLEOTIDE SEQUENCE [LARGE SCALE GENOMIC DNA]</scope>
    <source>
        <strain evidence="1 2">MS8</strain>
    </source>
</reference>
<gene>
    <name evidence="1" type="ORF">CE139_18560</name>
</gene>
<dbReference type="EMBL" id="CP022198">
    <property type="protein sequence ID" value="AXA67735.1"/>
    <property type="molecule type" value="Genomic_DNA"/>
</dbReference>
<organism evidence="1 2">
    <name type="scientific">Pseudomonas oryzihabitans</name>
    <dbReference type="NCBI Taxonomy" id="47885"/>
    <lineage>
        <taxon>Bacteria</taxon>
        <taxon>Pseudomonadati</taxon>
        <taxon>Pseudomonadota</taxon>
        <taxon>Gammaproteobacteria</taxon>
        <taxon>Pseudomonadales</taxon>
        <taxon>Pseudomonadaceae</taxon>
        <taxon>Pseudomonas</taxon>
    </lineage>
</organism>
<dbReference type="AlphaFoldDB" id="A0A2Z5AA77"/>
<evidence type="ECO:0000313" key="1">
    <source>
        <dbReference type="EMBL" id="AXA67735.1"/>
    </source>
</evidence>
<dbReference type="Proteomes" id="UP000250579">
    <property type="component" value="Chromosome"/>
</dbReference>
<accession>A0A2Z5AA77</accession>
<proteinExistence type="predicted"/>
<evidence type="ECO:0000313" key="2">
    <source>
        <dbReference type="Proteomes" id="UP000250579"/>
    </source>
</evidence>
<protein>
    <submittedName>
        <fullName evidence="1">Uncharacterized protein</fullName>
    </submittedName>
</protein>
<sequence>MLFSYAMPIETSSFSWSMVVDAMNLSASLNACTQAGFMFSRSYFNKCAVRIAGITSELICVGTGSEQPLRSVHIIY</sequence>